<name>A0A2P2MQK3_RHIMU</name>
<evidence type="ECO:0000313" key="1">
    <source>
        <dbReference type="EMBL" id="MBX32504.1"/>
    </source>
</evidence>
<accession>A0A2P2MQK3</accession>
<dbReference type="EMBL" id="GGEC01052020">
    <property type="protein sequence ID" value="MBX32504.1"/>
    <property type="molecule type" value="Transcribed_RNA"/>
</dbReference>
<dbReference type="AlphaFoldDB" id="A0A2P2MQK3"/>
<reference evidence="1" key="1">
    <citation type="submission" date="2018-02" db="EMBL/GenBank/DDBJ databases">
        <title>Rhizophora mucronata_Transcriptome.</title>
        <authorList>
            <person name="Meera S.P."/>
            <person name="Sreeshan A."/>
            <person name="Augustine A."/>
        </authorList>
    </citation>
    <scope>NUCLEOTIDE SEQUENCE</scope>
    <source>
        <tissue evidence="1">Leaf</tissue>
    </source>
</reference>
<organism evidence="1">
    <name type="scientific">Rhizophora mucronata</name>
    <name type="common">Asiatic mangrove</name>
    <dbReference type="NCBI Taxonomy" id="61149"/>
    <lineage>
        <taxon>Eukaryota</taxon>
        <taxon>Viridiplantae</taxon>
        <taxon>Streptophyta</taxon>
        <taxon>Embryophyta</taxon>
        <taxon>Tracheophyta</taxon>
        <taxon>Spermatophyta</taxon>
        <taxon>Magnoliopsida</taxon>
        <taxon>eudicotyledons</taxon>
        <taxon>Gunneridae</taxon>
        <taxon>Pentapetalae</taxon>
        <taxon>rosids</taxon>
        <taxon>fabids</taxon>
        <taxon>Malpighiales</taxon>
        <taxon>Rhizophoraceae</taxon>
        <taxon>Rhizophora</taxon>
    </lineage>
</organism>
<proteinExistence type="predicted"/>
<protein>
    <submittedName>
        <fullName evidence="1">Uncharacterized protein</fullName>
    </submittedName>
</protein>
<sequence length="42" mass="4550">MAAINFDFIREESVHLSIPVSAGTGVKALNVVVLLRKVVKVE</sequence>